<evidence type="ECO:0000313" key="3">
    <source>
        <dbReference type="Proteomes" id="UP000887013"/>
    </source>
</evidence>
<dbReference type="Gene3D" id="1.10.340.70">
    <property type="match status" value="1"/>
</dbReference>
<evidence type="ECO:0000259" key="1">
    <source>
        <dbReference type="PROSITE" id="PS50994"/>
    </source>
</evidence>
<dbReference type="SUPFAM" id="SSF53098">
    <property type="entry name" value="Ribonuclease H-like"/>
    <property type="match status" value="1"/>
</dbReference>
<dbReference type="PROSITE" id="PS50994">
    <property type="entry name" value="INTEGRASE"/>
    <property type="match status" value="1"/>
</dbReference>
<dbReference type="GO" id="GO:0015074">
    <property type="term" value="P:DNA integration"/>
    <property type="evidence" value="ECO:0007669"/>
    <property type="project" value="InterPro"/>
</dbReference>
<keyword evidence="3" id="KW-1185">Reference proteome</keyword>
<dbReference type="PANTHER" id="PTHR37984:SF15">
    <property type="entry name" value="INTEGRASE CATALYTIC DOMAIN-CONTAINING PROTEIN"/>
    <property type="match status" value="1"/>
</dbReference>
<sequence>VQDADYNIQKIKISLQEGKHKNKEKYFINNNSGLLMHISFHQNYLKEDIYHKTIVIPHSLKKPALQQAHLPHMGIDKTYFILKERFFWDECTLIPSTMSHLVYPVANTREKTPIPTRLGEFISIDIVGPVRSNNYVLTVLDHFNKHAELFPITNIQATTITRKIIQYITTFGRPGMILSDLGTQFTANIFKQITSMTGIALHHTTSRNPMDNQKESISL</sequence>
<feature type="non-terminal residue" evidence="2">
    <location>
        <position position="1"/>
    </location>
</feature>
<dbReference type="AlphaFoldDB" id="A0A8X6UGS1"/>
<reference evidence="2" key="1">
    <citation type="submission" date="2020-08" db="EMBL/GenBank/DDBJ databases">
        <title>Multicomponent nature underlies the extraordinary mechanical properties of spider dragline silk.</title>
        <authorList>
            <person name="Kono N."/>
            <person name="Nakamura H."/>
            <person name="Mori M."/>
            <person name="Yoshida Y."/>
            <person name="Ohtoshi R."/>
            <person name="Malay A.D."/>
            <person name="Moran D.A.P."/>
            <person name="Tomita M."/>
            <person name="Numata K."/>
            <person name="Arakawa K."/>
        </authorList>
    </citation>
    <scope>NUCLEOTIDE SEQUENCE</scope>
</reference>
<accession>A0A8X6UGS1</accession>
<dbReference type="Gene3D" id="3.30.420.10">
    <property type="entry name" value="Ribonuclease H-like superfamily/Ribonuclease H"/>
    <property type="match status" value="1"/>
</dbReference>
<organism evidence="2 3">
    <name type="scientific">Nephila pilipes</name>
    <name type="common">Giant wood spider</name>
    <name type="synonym">Nephila maculata</name>
    <dbReference type="NCBI Taxonomy" id="299642"/>
    <lineage>
        <taxon>Eukaryota</taxon>
        <taxon>Metazoa</taxon>
        <taxon>Ecdysozoa</taxon>
        <taxon>Arthropoda</taxon>
        <taxon>Chelicerata</taxon>
        <taxon>Arachnida</taxon>
        <taxon>Araneae</taxon>
        <taxon>Araneomorphae</taxon>
        <taxon>Entelegynae</taxon>
        <taxon>Araneoidea</taxon>
        <taxon>Nephilidae</taxon>
        <taxon>Nephila</taxon>
    </lineage>
</organism>
<comment type="caution">
    <text evidence="2">The sequence shown here is derived from an EMBL/GenBank/DDBJ whole genome shotgun (WGS) entry which is preliminary data.</text>
</comment>
<proteinExistence type="predicted"/>
<dbReference type="Pfam" id="PF00665">
    <property type="entry name" value="rve"/>
    <property type="match status" value="1"/>
</dbReference>
<dbReference type="EMBL" id="BMAW01082928">
    <property type="protein sequence ID" value="GFU31316.1"/>
    <property type="molecule type" value="Genomic_DNA"/>
</dbReference>
<feature type="domain" description="Integrase catalytic" evidence="1">
    <location>
        <begin position="109"/>
        <end position="219"/>
    </location>
</feature>
<gene>
    <name evidence="2" type="ORF">NPIL_429821</name>
</gene>
<dbReference type="OrthoDB" id="6426971at2759"/>
<dbReference type="InterPro" id="IPR036397">
    <property type="entry name" value="RNaseH_sf"/>
</dbReference>
<evidence type="ECO:0000313" key="2">
    <source>
        <dbReference type="EMBL" id="GFU31316.1"/>
    </source>
</evidence>
<dbReference type="InterPro" id="IPR001584">
    <property type="entry name" value="Integrase_cat-core"/>
</dbReference>
<protein>
    <submittedName>
        <fullName evidence="2">Integrase catalytic domain-containing protein</fullName>
    </submittedName>
</protein>
<dbReference type="InterPro" id="IPR050951">
    <property type="entry name" value="Retrovirus_Pol_polyprotein"/>
</dbReference>
<name>A0A8X6UGS1_NEPPI</name>
<dbReference type="PANTHER" id="PTHR37984">
    <property type="entry name" value="PROTEIN CBG26694"/>
    <property type="match status" value="1"/>
</dbReference>
<dbReference type="InterPro" id="IPR012337">
    <property type="entry name" value="RNaseH-like_sf"/>
</dbReference>
<dbReference type="GO" id="GO:0003676">
    <property type="term" value="F:nucleic acid binding"/>
    <property type="evidence" value="ECO:0007669"/>
    <property type="project" value="InterPro"/>
</dbReference>
<dbReference type="Proteomes" id="UP000887013">
    <property type="component" value="Unassembled WGS sequence"/>
</dbReference>